<organism evidence="16 17">
    <name type="scientific">Longimonas halophila</name>
    <dbReference type="NCBI Taxonomy" id="1469170"/>
    <lineage>
        <taxon>Bacteria</taxon>
        <taxon>Pseudomonadati</taxon>
        <taxon>Rhodothermota</taxon>
        <taxon>Rhodothermia</taxon>
        <taxon>Rhodothermales</taxon>
        <taxon>Salisaetaceae</taxon>
        <taxon>Longimonas</taxon>
    </lineage>
</organism>
<dbReference type="InterPro" id="IPR051045">
    <property type="entry name" value="TonB-dependent_transducer"/>
</dbReference>
<keyword evidence="9" id="KW-0653">Protein transport</keyword>
<comment type="subcellular location">
    <subcellularLocation>
        <location evidence="1">Cell inner membrane</location>
        <topology evidence="1">Single-pass membrane protein</topology>
        <orientation evidence="1">Periplasmic side</orientation>
    </subcellularLocation>
</comment>
<dbReference type="GO" id="GO:0098797">
    <property type="term" value="C:plasma membrane protein complex"/>
    <property type="evidence" value="ECO:0007669"/>
    <property type="project" value="TreeGrafter"/>
</dbReference>
<dbReference type="InterPro" id="IPR019734">
    <property type="entry name" value="TPR_rpt"/>
</dbReference>
<dbReference type="InterPro" id="IPR013105">
    <property type="entry name" value="TPR_2"/>
</dbReference>
<protein>
    <recommendedName>
        <fullName evidence="18">Protein TonB</fullName>
    </recommendedName>
</protein>
<feature type="repeat" description="TPR" evidence="12">
    <location>
        <begin position="579"/>
        <end position="612"/>
    </location>
</feature>
<gene>
    <name evidence="16" type="ORF">CRI93_10790</name>
</gene>
<dbReference type="PROSITE" id="PS50011">
    <property type="entry name" value="PROTEIN_KINASE_DOM"/>
    <property type="match status" value="1"/>
</dbReference>
<evidence type="ECO:0000259" key="15">
    <source>
        <dbReference type="PROSITE" id="PS52015"/>
    </source>
</evidence>
<dbReference type="SUPFAM" id="SSF56112">
    <property type="entry name" value="Protein kinase-like (PK-like)"/>
    <property type="match status" value="1"/>
</dbReference>
<dbReference type="NCBIfam" id="TIGR01352">
    <property type="entry name" value="tonB_Cterm"/>
    <property type="match status" value="1"/>
</dbReference>
<dbReference type="PROSITE" id="PS50005">
    <property type="entry name" value="TPR"/>
    <property type="match status" value="3"/>
</dbReference>
<dbReference type="GO" id="GO:0005524">
    <property type="term" value="F:ATP binding"/>
    <property type="evidence" value="ECO:0007669"/>
    <property type="project" value="InterPro"/>
</dbReference>
<keyword evidence="4" id="KW-1003">Cell membrane</keyword>
<evidence type="ECO:0000256" key="3">
    <source>
        <dbReference type="ARBA" id="ARBA00022448"/>
    </source>
</evidence>
<evidence type="ECO:0000256" key="6">
    <source>
        <dbReference type="ARBA" id="ARBA00022692"/>
    </source>
</evidence>
<dbReference type="SUPFAM" id="SSF74653">
    <property type="entry name" value="TolA/TonB C-terminal domain"/>
    <property type="match status" value="1"/>
</dbReference>
<dbReference type="InterPro" id="IPR000719">
    <property type="entry name" value="Prot_kinase_dom"/>
</dbReference>
<evidence type="ECO:0000259" key="14">
    <source>
        <dbReference type="PROSITE" id="PS50011"/>
    </source>
</evidence>
<evidence type="ECO:0000256" key="11">
    <source>
        <dbReference type="ARBA" id="ARBA00023136"/>
    </source>
</evidence>
<dbReference type="InterPro" id="IPR037682">
    <property type="entry name" value="TonB_C"/>
</dbReference>
<dbReference type="Proteomes" id="UP000221024">
    <property type="component" value="Unassembled WGS sequence"/>
</dbReference>
<dbReference type="AlphaFoldDB" id="A0A2H3P3G0"/>
<dbReference type="Pfam" id="PF13432">
    <property type="entry name" value="TPR_16"/>
    <property type="match status" value="1"/>
</dbReference>
<dbReference type="GO" id="GO:0015031">
    <property type="term" value="P:protein transport"/>
    <property type="evidence" value="ECO:0007669"/>
    <property type="project" value="UniProtKB-KW"/>
</dbReference>
<accession>A0A2H3P3G0</accession>
<sequence>MELAPLTVLNKKYSIKRTLGDPGPFDIRYLGQDVDSKEPFVIREYFPVDVAKRESGKTSIEVTGGEEAESLFESGLGYFRKESEVLAGLEHDALPAQLDVFEANGTCYRARPNQASTTLAKGLASKGQLSEKAALMIMVPILEALHVAHEAGLYHGGVSPETVRLLEGGDVLLTDFRGAQIQLARSADKLDQIRQPGYSAIEQYTPRANQGPWTDVYAAAATICTMVTGEVMPEASERLEGDDPLHALLEDAAVSFSPGVREALIEALVVDPSKRLQSVDALRNALEESSERYDSTEAAYAIISVEDEESADGEAGDADEDDEIEVLTTASGDRPARAQRTPEEKSSLSTVLLVGIPLLLLGIGGGLWFASGDSGPAGTYADYRAQADSLYGEGEYNEAESFYNQALQVRPEDEYVLDQLRSISEEQAQSAEARYVEQVERGEELSERANNFYENNNYEEANTLYGQALAAYYNAVDLSPDSARTEEAEGRIAAIQEQQRAMLRERAGSSGGGDGGLGPQELYDFFIEEGERQYEQGNLLAARGSYQDALEYRSSDPYAEQRIETINAELEEQESEEEFQNLIDRAERLMQTSNYADAQDALEQAVQLNPDNAELQEMMSQNEELLAEQQQQDERFDQLRTQADNALQEGNYEEAISLYRQAYEINPDSDEVVERLQRAQSEYEEMQMAAQRQQREEQRSEEDEETGERIYTVVDQEPAPVGGLAALTQNASYPERAARRGVEGRVYVQAVVNADGSVREAELIRGIGYGCDREALRVVREAEFEPAQVSGRAVASRTTVWVQFSLSGD</sequence>
<evidence type="ECO:0008006" key="18">
    <source>
        <dbReference type="Google" id="ProtNLM"/>
    </source>
</evidence>
<comment type="caution">
    <text evidence="16">The sequence shown here is derived from an EMBL/GenBank/DDBJ whole genome shotgun (WGS) entry which is preliminary data.</text>
</comment>
<dbReference type="Gene3D" id="1.10.510.10">
    <property type="entry name" value="Transferase(Phosphotransferase) domain 1"/>
    <property type="match status" value="1"/>
</dbReference>
<evidence type="ECO:0000256" key="12">
    <source>
        <dbReference type="PROSITE-ProRule" id="PRU00339"/>
    </source>
</evidence>
<proteinExistence type="inferred from homology"/>
<evidence type="ECO:0000256" key="2">
    <source>
        <dbReference type="ARBA" id="ARBA00006555"/>
    </source>
</evidence>
<evidence type="ECO:0000256" key="4">
    <source>
        <dbReference type="ARBA" id="ARBA00022475"/>
    </source>
</evidence>
<comment type="similarity">
    <text evidence="2">Belongs to the TonB family.</text>
</comment>
<dbReference type="Pfam" id="PF00069">
    <property type="entry name" value="Pkinase"/>
    <property type="match status" value="1"/>
</dbReference>
<evidence type="ECO:0000313" key="17">
    <source>
        <dbReference type="Proteomes" id="UP000221024"/>
    </source>
</evidence>
<dbReference type="PANTHER" id="PTHR33446:SF2">
    <property type="entry name" value="PROTEIN TONB"/>
    <property type="match status" value="1"/>
</dbReference>
<keyword evidence="17" id="KW-1185">Reference proteome</keyword>
<dbReference type="PANTHER" id="PTHR33446">
    <property type="entry name" value="PROTEIN TONB-RELATED"/>
    <property type="match status" value="1"/>
</dbReference>
<evidence type="ECO:0000313" key="16">
    <source>
        <dbReference type="EMBL" id="PEN05962.1"/>
    </source>
</evidence>
<name>A0A2H3P3G0_9BACT</name>
<dbReference type="SMART" id="SM00220">
    <property type="entry name" value="S_TKc"/>
    <property type="match status" value="1"/>
</dbReference>
<evidence type="ECO:0000256" key="9">
    <source>
        <dbReference type="ARBA" id="ARBA00022927"/>
    </source>
</evidence>
<dbReference type="Gene3D" id="3.30.1150.10">
    <property type="match status" value="1"/>
</dbReference>
<dbReference type="Pfam" id="PF07719">
    <property type="entry name" value="TPR_2"/>
    <property type="match status" value="1"/>
</dbReference>
<keyword evidence="8 12" id="KW-0802">TPR repeat</keyword>
<keyword evidence="3" id="KW-0813">Transport</keyword>
<keyword evidence="6" id="KW-0812">Transmembrane</keyword>
<keyword evidence="5" id="KW-0997">Cell inner membrane</keyword>
<feature type="repeat" description="TPR" evidence="12">
    <location>
        <begin position="636"/>
        <end position="669"/>
    </location>
</feature>
<feature type="region of interest" description="Disordered" evidence="13">
    <location>
        <begin position="687"/>
        <end position="707"/>
    </location>
</feature>
<keyword evidence="7" id="KW-0677">Repeat</keyword>
<keyword evidence="10" id="KW-1133">Transmembrane helix</keyword>
<dbReference type="Pfam" id="PF13181">
    <property type="entry name" value="TPR_8"/>
    <property type="match status" value="1"/>
</dbReference>
<feature type="repeat" description="TPR" evidence="12">
    <location>
        <begin position="380"/>
        <end position="413"/>
    </location>
</feature>
<dbReference type="InterPro" id="IPR011990">
    <property type="entry name" value="TPR-like_helical_dom_sf"/>
</dbReference>
<keyword evidence="11" id="KW-0472">Membrane</keyword>
<evidence type="ECO:0000256" key="1">
    <source>
        <dbReference type="ARBA" id="ARBA00004383"/>
    </source>
</evidence>
<feature type="domain" description="TonB C-terminal" evidence="15">
    <location>
        <begin position="718"/>
        <end position="809"/>
    </location>
</feature>
<dbReference type="PROSITE" id="PS52015">
    <property type="entry name" value="TONB_CTD"/>
    <property type="match status" value="1"/>
</dbReference>
<dbReference type="EMBL" id="PDEP01000010">
    <property type="protein sequence ID" value="PEN05962.1"/>
    <property type="molecule type" value="Genomic_DNA"/>
</dbReference>
<dbReference type="RefSeq" id="WP_098062651.1">
    <property type="nucleotide sequence ID" value="NZ_PDEP01000010.1"/>
</dbReference>
<dbReference type="InterPro" id="IPR011009">
    <property type="entry name" value="Kinase-like_dom_sf"/>
</dbReference>
<dbReference type="Pfam" id="PF03544">
    <property type="entry name" value="TonB_C"/>
    <property type="match status" value="1"/>
</dbReference>
<evidence type="ECO:0000256" key="13">
    <source>
        <dbReference type="SAM" id="MobiDB-lite"/>
    </source>
</evidence>
<dbReference type="OrthoDB" id="1039448at2"/>
<evidence type="ECO:0000256" key="8">
    <source>
        <dbReference type="ARBA" id="ARBA00022803"/>
    </source>
</evidence>
<evidence type="ECO:0000256" key="10">
    <source>
        <dbReference type="ARBA" id="ARBA00022989"/>
    </source>
</evidence>
<dbReference type="Gene3D" id="1.25.40.10">
    <property type="entry name" value="Tetratricopeptide repeat domain"/>
    <property type="match status" value="3"/>
</dbReference>
<dbReference type="GO" id="GO:0004672">
    <property type="term" value="F:protein kinase activity"/>
    <property type="evidence" value="ECO:0007669"/>
    <property type="project" value="InterPro"/>
</dbReference>
<dbReference type="SUPFAM" id="SSF48452">
    <property type="entry name" value="TPR-like"/>
    <property type="match status" value="1"/>
</dbReference>
<dbReference type="InterPro" id="IPR006260">
    <property type="entry name" value="TonB/TolA_C"/>
</dbReference>
<evidence type="ECO:0000256" key="5">
    <source>
        <dbReference type="ARBA" id="ARBA00022519"/>
    </source>
</evidence>
<dbReference type="GO" id="GO:0031992">
    <property type="term" value="F:energy transducer activity"/>
    <property type="evidence" value="ECO:0007669"/>
    <property type="project" value="TreeGrafter"/>
</dbReference>
<evidence type="ECO:0000256" key="7">
    <source>
        <dbReference type="ARBA" id="ARBA00022737"/>
    </source>
</evidence>
<dbReference type="GO" id="GO:0055085">
    <property type="term" value="P:transmembrane transport"/>
    <property type="evidence" value="ECO:0007669"/>
    <property type="project" value="InterPro"/>
</dbReference>
<dbReference type="SMART" id="SM00028">
    <property type="entry name" value="TPR"/>
    <property type="match status" value="5"/>
</dbReference>
<reference evidence="16 17" key="1">
    <citation type="submission" date="2017-10" db="EMBL/GenBank/DDBJ databases">
        <title>Draft genome of Longimonas halophila.</title>
        <authorList>
            <person name="Goh K.M."/>
            <person name="Shamsir M.S."/>
            <person name="Lim S.W."/>
        </authorList>
    </citation>
    <scope>NUCLEOTIDE SEQUENCE [LARGE SCALE GENOMIC DNA]</scope>
    <source>
        <strain evidence="16 17">KCTC 42399</strain>
    </source>
</reference>
<feature type="domain" description="Protein kinase" evidence="14">
    <location>
        <begin position="13"/>
        <end position="287"/>
    </location>
</feature>